<keyword evidence="3" id="KW-1185">Reference proteome</keyword>
<reference evidence="2 3" key="1">
    <citation type="journal article" date="2020" name="Nature">
        <title>Six reference-quality genomes reveal evolution of bat adaptations.</title>
        <authorList>
            <person name="Jebb D."/>
            <person name="Huang Z."/>
            <person name="Pippel M."/>
            <person name="Hughes G.M."/>
            <person name="Lavrichenko K."/>
            <person name="Devanna P."/>
            <person name="Winkler S."/>
            <person name="Jermiin L.S."/>
            <person name="Skirmuntt E.C."/>
            <person name="Katzourakis A."/>
            <person name="Burkitt-Gray L."/>
            <person name="Ray D.A."/>
            <person name="Sullivan K.A.M."/>
            <person name="Roscito J.G."/>
            <person name="Kirilenko B.M."/>
            <person name="Davalos L.M."/>
            <person name="Corthals A.P."/>
            <person name="Power M.L."/>
            <person name="Jones G."/>
            <person name="Ransome R.D."/>
            <person name="Dechmann D.K.N."/>
            <person name="Locatelli A.G."/>
            <person name="Puechmaille S.J."/>
            <person name="Fedrigo O."/>
            <person name="Jarvis E.D."/>
            <person name="Hiller M."/>
            <person name="Vernes S.C."/>
            <person name="Myers E.W."/>
            <person name="Teeling E.C."/>
        </authorList>
    </citation>
    <scope>NUCLEOTIDE SEQUENCE [LARGE SCALE GENOMIC DNA]</scope>
    <source>
        <strain evidence="2">MPipKuh1</strain>
        <tissue evidence="2">Flight muscle</tissue>
    </source>
</reference>
<evidence type="ECO:0000313" key="2">
    <source>
        <dbReference type="EMBL" id="KAF6326365.1"/>
    </source>
</evidence>
<sequence>MQEPGWVLGAGGENAKFKTPTANPRRLPKQREGRKCRETLALACRNGVTGIRCAHRRVPDRSAGPGAVCLQGSVWLQAAPVPRPGGPEAGVSLSSLCPHLPRPPQPQAPWFAVGRGPLPCLGRLLSEQPCVWWTPQHCPWWLILVLLPTAPPYAS</sequence>
<dbReference type="Proteomes" id="UP000558488">
    <property type="component" value="Unassembled WGS sequence"/>
</dbReference>
<protein>
    <submittedName>
        <fullName evidence="2">Uncharacterized protein</fullName>
    </submittedName>
</protein>
<dbReference type="EMBL" id="JACAGB010000014">
    <property type="protein sequence ID" value="KAF6326365.1"/>
    <property type="molecule type" value="Genomic_DNA"/>
</dbReference>
<dbReference type="AlphaFoldDB" id="A0A7J7VMB4"/>
<proteinExistence type="predicted"/>
<feature type="region of interest" description="Disordered" evidence="1">
    <location>
        <begin position="1"/>
        <end position="32"/>
    </location>
</feature>
<evidence type="ECO:0000313" key="3">
    <source>
        <dbReference type="Proteomes" id="UP000558488"/>
    </source>
</evidence>
<comment type="caution">
    <text evidence="2">The sequence shown here is derived from an EMBL/GenBank/DDBJ whole genome shotgun (WGS) entry which is preliminary data.</text>
</comment>
<evidence type="ECO:0000256" key="1">
    <source>
        <dbReference type="SAM" id="MobiDB-lite"/>
    </source>
</evidence>
<name>A0A7J7VMB4_PIPKU</name>
<accession>A0A7J7VMB4</accession>
<gene>
    <name evidence="2" type="ORF">mPipKuh1_008368</name>
</gene>
<organism evidence="2 3">
    <name type="scientific">Pipistrellus kuhlii</name>
    <name type="common">Kuhl's pipistrelle</name>
    <dbReference type="NCBI Taxonomy" id="59472"/>
    <lineage>
        <taxon>Eukaryota</taxon>
        <taxon>Metazoa</taxon>
        <taxon>Chordata</taxon>
        <taxon>Craniata</taxon>
        <taxon>Vertebrata</taxon>
        <taxon>Euteleostomi</taxon>
        <taxon>Mammalia</taxon>
        <taxon>Eutheria</taxon>
        <taxon>Laurasiatheria</taxon>
        <taxon>Chiroptera</taxon>
        <taxon>Yangochiroptera</taxon>
        <taxon>Vespertilionidae</taxon>
        <taxon>Pipistrellus</taxon>
    </lineage>
</organism>